<accession>A0A0G0KXF5</accession>
<protein>
    <submittedName>
        <fullName evidence="1">Uncharacterized protein</fullName>
    </submittedName>
</protein>
<sequence>PNNKTELVKAIVEVLTNRKKYLKKRGDIEKIFGLDKVISEYEKIFTKK</sequence>
<feature type="non-terminal residue" evidence="1">
    <location>
        <position position="1"/>
    </location>
</feature>
<dbReference type="AlphaFoldDB" id="A0A0G0KXF5"/>
<organism evidence="1 2">
    <name type="scientific">Candidatus Woesebacteria bacterium GW2011_GWC1_38_13</name>
    <dbReference type="NCBI Taxonomy" id="1618583"/>
    <lineage>
        <taxon>Bacteria</taxon>
        <taxon>Candidatus Woeseibacteriota</taxon>
    </lineage>
</organism>
<dbReference type="STRING" id="1618583.US75_C0048G0006"/>
<proteinExistence type="predicted"/>
<dbReference type="Proteomes" id="UP000034096">
    <property type="component" value="Unassembled WGS sequence"/>
</dbReference>
<gene>
    <name evidence="1" type="ORF">US75_C0048G0006</name>
</gene>
<name>A0A0G0KXF5_9BACT</name>
<reference evidence="1 2" key="1">
    <citation type="journal article" date="2015" name="Nature">
        <title>rRNA introns, odd ribosomes, and small enigmatic genomes across a large radiation of phyla.</title>
        <authorList>
            <person name="Brown C.T."/>
            <person name="Hug L.A."/>
            <person name="Thomas B.C."/>
            <person name="Sharon I."/>
            <person name="Castelle C.J."/>
            <person name="Singh A."/>
            <person name="Wilkins M.J."/>
            <person name="Williams K.H."/>
            <person name="Banfield J.F."/>
        </authorList>
    </citation>
    <scope>NUCLEOTIDE SEQUENCE [LARGE SCALE GENOMIC DNA]</scope>
</reference>
<evidence type="ECO:0000313" key="2">
    <source>
        <dbReference type="Proteomes" id="UP000034096"/>
    </source>
</evidence>
<evidence type="ECO:0000313" key="1">
    <source>
        <dbReference type="EMBL" id="KKQ53819.1"/>
    </source>
</evidence>
<dbReference type="EMBL" id="LBUE01000048">
    <property type="protein sequence ID" value="KKQ53819.1"/>
    <property type="molecule type" value="Genomic_DNA"/>
</dbReference>
<comment type="caution">
    <text evidence="1">The sequence shown here is derived from an EMBL/GenBank/DDBJ whole genome shotgun (WGS) entry which is preliminary data.</text>
</comment>